<gene>
    <name evidence="1" type="ORF">K3G42_005369</name>
</gene>
<reference evidence="1" key="1">
    <citation type="submission" date="2021-08" db="EMBL/GenBank/DDBJ databases">
        <title>The first chromosome-level gecko genome reveals the dynamic sex chromosomes of Neotropical dwarf geckos (Sphaerodactylidae: Sphaerodactylus).</title>
        <authorList>
            <person name="Pinto B.J."/>
            <person name="Keating S.E."/>
            <person name="Gamble T."/>
        </authorList>
    </citation>
    <scope>NUCLEOTIDE SEQUENCE</scope>
    <source>
        <strain evidence="1">TG3544</strain>
    </source>
</reference>
<comment type="caution">
    <text evidence="1">The sequence shown here is derived from an EMBL/GenBank/DDBJ whole genome shotgun (WGS) entry which is preliminary data.</text>
</comment>
<accession>A0ACB8F878</accession>
<name>A0ACB8F878_9SAUR</name>
<organism evidence="1 2">
    <name type="scientific">Sphaerodactylus townsendi</name>
    <dbReference type="NCBI Taxonomy" id="933632"/>
    <lineage>
        <taxon>Eukaryota</taxon>
        <taxon>Metazoa</taxon>
        <taxon>Chordata</taxon>
        <taxon>Craniata</taxon>
        <taxon>Vertebrata</taxon>
        <taxon>Euteleostomi</taxon>
        <taxon>Lepidosauria</taxon>
        <taxon>Squamata</taxon>
        <taxon>Bifurcata</taxon>
        <taxon>Gekkota</taxon>
        <taxon>Sphaerodactylidae</taxon>
        <taxon>Sphaerodactylus</taxon>
    </lineage>
</organism>
<protein>
    <submittedName>
        <fullName evidence="1">Uncharacterized protein</fullName>
    </submittedName>
</protein>
<evidence type="ECO:0000313" key="2">
    <source>
        <dbReference type="Proteomes" id="UP000827872"/>
    </source>
</evidence>
<proteinExistence type="predicted"/>
<dbReference type="EMBL" id="CM037621">
    <property type="protein sequence ID" value="KAH8001384.1"/>
    <property type="molecule type" value="Genomic_DNA"/>
</dbReference>
<dbReference type="Proteomes" id="UP000827872">
    <property type="component" value="Linkage Group LG08"/>
</dbReference>
<keyword evidence="2" id="KW-1185">Reference proteome</keyword>
<sequence>MDVQYLKECLGQCLVEGLAKVVERQPVDPINFLACWIYRYKTRLNEDEKRKTERVQLEQEREEVLAEIERIEKMKAEEIQIARKHEQQQKAFAERHAEKKSTEKGGAPNLPTVVEIEESHLKKKVTEEKDGNLPEEKETTELKQKARADVQDPGELNTAEDELQETFREISRAIGLREALTEPIPEDDLDQISDDEAATQSEHSEESENEPGDVPDEEYKSSQDLNAE</sequence>
<evidence type="ECO:0000313" key="1">
    <source>
        <dbReference type="EMBL" id="KAH8001384.1"/>
    </source>
</evidence>